<gene>
    <name evidence="3" type="ORF">M0812_09152</name>
</gene>
<feature type="compositionally biased region" description="Basic residues" evidence="1">
    <location>
        <begin position="131"/>
        <end position="156"/>
    </location>
</feature>
<comment type="caution">
    <text evidence="3">The sequence shown here is derived from an EMBL/GenBank/DDBJ whole genome shotgun (WGS) entry which is preliminary data.</text>
</comment>
<dbReference type="GO" id="GO:0003950">
    <property type="term" value="F:NAD+ poly-ADP-ribosyltransferase activity"/>
    <property type="evidence" value="ECO:0007669"/>
    <property type="project" value="InterPro"/>
</dbReference>
<evidence type="ECO:0000313" key="4">
    <source>
        <dbReference type="Proteomes" id="UP001146793"/>
    </source>
</evidence>
<dbReference type="AlphaFoldDB" id="A0AAV7ZMS9"/>
<feature type="compositionally biased region" description="Basic residues" evidence="1">
    <location>
        <begin position="172"/>
        <end position="188"/>
    </location>
</feature>
<feature type="compositionally biased region" description="Basic and acidic residues" evidence="1">
    <location>
        <begin position="157"/>
        <end position="171"/>
    </location>
</feature>
<dbReference type="Gene3D" id="3.90.228.10">
    <property type="match status" value="1"/>
</dbReference>
<feature type="region of interest" description="Disordered" evidence="1">
    <location>
        <begin position="276"/>
        <end position="298"/>
    </location>
</feature>
<dbReference type="SUPFAM" id="SSF56399">
    <property type="entry name" value="ADP-ribosylation"/>
    <property type="match status" value="1"/>
</dbReference>
<dbReference type="PANTHER" id="PTHR31681:SF3">
    <property type="entry name" value="OS04G0690100 PROTEIN"/>
    <property type="match status" value="1"/>
</dbReference>
<dbReference type="Pfam" id="PF00644">
    <property type="entry name" value="PARP"/>
    <property type="match status" value="1"/>
</dbReference>
<feature type="region of interest" description="Disordered" evidence="1">
    <location>
        <begin position="116"/>
        <end position="204"/>
    </location>
</feature>
<dbReference type="EMBL" id="JANTQA010000023">
    <property type="protein sequence ID" value="KAJ3443318.1"/>
    <property type="molecule type" value="Genomic_DNA"/>
</dbReference>
<dbReference type="InterPro" id="IPR012317">
    <property type="entry name" value="Poly(ADP-ribose)pol_cat_dom"/>
</dbReference>
<feature type="compositionally biased region" description="Basic residues" evidence="1">
    <location>
        <begin position="276"/>
        <end position="290"/>
    </location>
</feature>
<sequence length="934" mass="108920">MSILPAFWLDYNHKGIKKAQDYLEKKNINITHFTTINSLTECLKSNSEVKCVLTSEDFLINTKLRSKLSQHIQIIICSNNVLEKPELKRKCKKIAQIAKNPRNLFGIIQSCYTDEKKEKNSKKNKSENNTKKKKNKNKKKKNKYKGHDQKHKQKEKKSKEKEEEEYQDTHKGKGKGKGKGKSPRKKKTLHNETKQQKTSTSKKFQPDPIAVWIVQAQPKVQFIKKSLEGVGIELKIVKKLEDAMTGVYNCAKNYLDLREIICRSCRVSSKKLRAKEKKKKLDKTKKQRRLRQIEDQKKKSKQLEKEKYSFIIWVDSQNDFSKYKSLIQRFLIKDIKTKQYKSLNDSLNFIRTHKGKVKCIISDSQSILGSNYSQTLKSNNINVKVVVFLKELNLNQATYRSIELKGFNQIYNNFDELGYHSLVNCNLTVHKPIERKRYIILLLNGTQQQTQNQNYISSSSMNNSTAKTINRVFANNYQDHNVFGWYNFFIKYDIITIEAYHADDITWVLQKRPNAKVLVTDHDAIINGTIKKKTDQLHKNLKIFAFNPDNRQYNKDAHYGFQTKCLKLGANGYAYKNSFLKYFVLKEFDIRLPNRNIVLYIDLLPSQRLIKELMKAKHEYFVCKTLEEARQYLQNYGELIKVIISSYYFVIQEELFIQTNHQLPILIYVPKRQDYNTIKKKCLEYGPAEVPRNIDQLLKLTRYYLSGRITFSRQPPFTIRTKYPIKNQTYIVEISNRSIIYKSVEQQFLNKWSSQPPKILKILKIVMNSQFQKNYKNYQNQIIKKRSLLKYNKEIGPGNERRRFHGTKIACNIGINGKTTFCNESSCAVCNICKKGFLLNLSNGGLFGKGLYYSASAEKSKQYTKIAPNIDHRAIFLVKVVCGAAHLIQASNSSLTCPPNNMDCVIFDQNGPNKNETIVYNQNAVLPTYLILYK</sequence>
<accession>A0AAV7ZMS9</accession>
<proteinExistence type="predicted"/>
<evidence type="ECO:0000313" key="3">
    <source>
        <dbReference type="EMBL" id="KAJ3443318.1"/>
    </source>
</evidence>
<feature type="domain" description="PARP catalytic" evidence="2">
    <location>
        <begin position="794"/>
        <end position="923"/>
    </location>
</feature>
<evidence type="ECO:0000256" key="1">
    <source>
        <dbReference type="SAM" id="MobiDB-lite"/>
    </source>
</evidence>
<dbReference type="Proteomes" id="UP001146793">
    <property type="component" value="Unassembled WGS sequence"/>
</dbReference>
<dbReference type="PANTHER" id="PTHR31681">
    <property type="entry name" value="C2H2-LIKE ZINC FINGER PROTEIN"/>
    <property type="match status" value="1"/>
</dbReference>
<evidence type="ECO:0000259" key="2">
    <source>
        <dbReference type="Pfam" id="PF00644"/>
    </source>
</evidence>
<organism evidence="3 4">
    <name type="scientific">Anaeramoeba flamelloides</name>
    <dbReference type="NCBI Taxonomy" id="1746091"/>
    <lineage>
        <taxon>Eukaryota</taxon>
        <taxon>Metamonada</taxon>
        <taxon>Anaeramoebidae</taxon>
        <taxon>Anaeramoeba</taxon>
    </lineage>
</organism>
<reference evidence="3" key="1">
    <citation type="submission" date="2022-08" db="EMBL/GenBank/DDBJ databases">
        <title>Novel sulphate-reducing endosymbionts in the free-living metamonad Anaeramoeba.</title>
        <authorList>
            <person name="Jerlstrom-Hultqvist J."/>
            <person name="Cepicka I."/>
            <person name="Gallot-Lavallee L."/>
            <person name="Salas-Leiva D."/>
            <person name="Curtis B.A."/>
            <person name="Zahonova K."/>
            <person name="Pipaliya S."/>
            <person name="Dacks J."/>
            <person name="Roger A.J."/>
        </authorList>
    </citation>
    <scope>NUCLEOTIDE SEQUENCE</scope>
    <source>
        <strain evidence="3">Busselton2</strain>
    </source>
</reference>
<protein>
    <submittedName>
        <fullName evidence="3">C2h2-like zinc finger protein</fullName>
    </submittedName>
</protein>
<name>A0AAV7ZMS9_9EUKA</name>